<evidence type="ECO:0000313" key="6">
    <source>
        <dbReference type="EMBL" id="MFC7081506.1"/>
    </source>
</evidence>
<evidence type="ECO:0000256" key="1">
    <source>
        <dbReference type="ARBA" id="ARBA00004141"/>
    </source>
</evidence>
<dbReference type="Proteomes" id="UP001596407">
    <property type="component" value="Unassembled WGS sequence"/>
</dbReference>
<reference evidence="6 7" key="1">
    <citation type="journal article" date="2019" name="Int. J. Syst. Evol. Microbiol.">
        <title>The Global Catalogue of Microorganisms (GCM) 10K type strain sequencing project: providing services to taxonomists for standard genome sequencing and annotation.</title>
        <authorList>
            <consortium name="The Broad Institute Genomics Platform"/>
            <consortium name="The Broad Institute Genome Sequencing Center for Infectious Disease"/>
            <person name="Wu L."/>
            <person name="Ma J."/>
        </authorList>
    </citation>
    <scope>NUCLEOTIDE SEQUENCE [LARGE SCALE GENOMIC DNA]</scope>
    <source>
        <strain evidence="6 7">DT72</strain>
    </source>
</reference>
<comment type="subcellular location">
    <subcellularLocation>
        <location evidence="1">Membrane</location>
        <topology evidence="1">Multi-pass membrane protein</topology>
    </subcellularLocation>
</comment>
<keyword evidence="2 5" id="KW-0812">Transmembrane</keyword>
<dbReference type="RefSeq" id="WP_276280577.1">
    <property type="nucleotide sequence ID" value="NZ_CP119809.1"/>
</dbReference>
<feature type="transmembrane region" description="Helical" evidence="5">
    <location>
        <begin position="195"/>
        <end position="213"/>
    </location>
</feature>
<gene>
    <name evidence="6" type="ORF">ACFQJ6_16695</name>
</gene>
<keyword evidence="7" id="KW-1185">Reference proteome</keyword>
<feature type="transmembrane region" description="Helical" evidence="5">
    <location>
        <begin position="171"/>
        <end position="189"/>
    </location>
</feature>
<feature type="transmembrane region" description="Helical" evidence="5">
    <location>
        <begin position="264"/>
        <end position="285"/>
    </location>
</feature>
<comment type="caution">
    <text evidence="6">The sequence shown here is derived from an EMBL/GenBank/DDBJ whole genome shotgun (WGS) entry which is preliminary data.</text>
</comment>
<feature type="transmembrane region" description="Helical" evidence="5">
    <location>
        <begin position="140"/>
        <end position="159"/>
    </location>
</feature>
<keyword evidence="3 5" id="KW-1133">Transmembrane helix</keyword>
<dbReference type="SUPFAM" id="SSF144091">
    <property type="entry name" value="Rhomboid-like"/>
    <property type="match status" value="1"/>
</dbReference>
<dbReference type="GO" id="GO:0016020">
    <property type="term" value="C:membrane"/>
    <property type="evidence" value="ECO:0007669"/>
    <property type="project" value="UniProtKB-SubCell"/>
</dbReference>
<feature type="transmembrane region" description="Helical" evidence="5">
    <location>
        <begin position="78"/>
        <end position="97"/>
    </location>
</feature>
<sequence>MSDAPARFDLSAESEAFGYPRSAVAADLAAIGVVGVVLVAVQFLLPAAVHDRLAFDHAAFAPATLLTAAYVHAGTDHLLSNLGGYVSLSLVTYLVCLHADHRAWFRRTFLALLAVLPVAVNLTSYAILETRFPGATPVSRGFSGVVAGFGGFLLVAVAVHLRRSYSRETVFFVGQFAVLLLLGELLWIYAARVTLLEGAAVTGGLALAVSGIVSRARGRTFGGDHYQQVGVDLLYVGLVFALLVWLIYGLFPADPVNHGRFTNVFAHGAGFVEGGVLSALALAVFRP</sequence>
<dbReference type="EMBL" id="JBHSZH010000005">
    <property type="protein sequence ID" value="MFC7081506.1"/>
    <property type="molecule type" value="Genomic_DNA"/>
</dbReference>
<organism evidence="6 7">
    <name type="scientific">Halorussus caseinilyticus</name>
    <dbReference type="NCBI Taxonomy" id="3034025"/>
    <lineage>
        <taxon>Archaea</taxon>
        <taxon>Methanobacteriati</taxon>
        <taxon>Methanobacteriota</taxon>
        <taxon>Stenosarchaea group</taxon>
        <taxon>Halobacteria</taxon>
        <taxon>Halobacteriales</taxon>
        <taxon>Haladaptataceae</taxon>
        <taxon>Halorussus</taxon>
    </lineage>
</organism>
<evidence type="ECO:0000313" key="7">
    <source>
        <dbReference type="Proteomes" id="UP001596407"/>
    </source>
</evidence>
<keyword evidence="4 5" id="KW-0472">Membrane</keyword>
<evidence type="ECO:0000256" key="2">
    <source>
        <dbReference type="ARBA" id="ARBA00022692"/>
    </source>
</evidence>
<dbReference type="AlphaFoldDB" id="A0ABD5WLV9"/>
<evidence type="ECO:0000256" key="5">
    <source>
        <dbReference type="SAM" id="Phobius"/>
    </source>
</evidence>
<evidence type="ECO:0008006" key="8">
    <source>
        <dbReference type="Google" id="ProtNLM"/>
    </source>
</evidence>
<accession>A0ABD5WLV9</accession>
<dbReference type="GeneID" id="79301735"/>
<evidence type="ECO:0000256" key="3">
    <source>
        <dbReference type="ARBA" id="ARBA00022989"/>
    </source>
</evidence>
<evidence type="ECO:0000256" key="4">
    <source>
        <dbReference type="ARBA" id="ARBA00023136"/>
    </source>
</evidence>
<name>A0ABD5WLV9_9EURY</name>
<protein>
    <recommendedName>
        <fullName evidence="8">Rhomboid family intramembrane serine protease</fullName>
    </recommendedName>
</protein>
<proteinExistence type="predicted"/>
<feature type="transmembrane region" description="Helical" evidence="5">
    <location>
        <begin position="23"/>
        <end position="41"/>
    </location>
</feature>
<dbReference type="InterPro" id="IPR035952">
    <property type="entry name" value="Rhomboid-like_sf"/>
</dbReference>
<feature type="transmembrane region" description="Helical" evidence="5">
    <location>
        <begin position="233"/>
        <end position="252"/>
    </location>
</feature>
<feature type="transmembrane region" description="Helical" evidence="5">
    <location>
        <begin position="109"/>
        <end position="128"/>
    </location>
</feature>